<protein>
    <submittedName>
        <fullName evidence="1">Uncharacterized protein</fullName>
    </submittedName>
</protein>
<gene>
    <name evidence="1" type="ORF">SAMN05216480_10510</name>
</gene>
<dbReference type="EMBL" id="FPBK01000005">
    <property type="protein sequence ID" value="SFU48702.1"/>
    <property type="molecule type" value="Genomic_DNA"/>
</dbReference>
<organism evidence="1 2">
    <name type="scientific">Pustulibacterium marinum</name>
    <dbReference type="NCBI Taxonomy" id="1224947"/>
    <lineage>
        <taxon>Bacteria</taxon>
        <taxon>Pseudomonadati</taxon>
        <taxon>Bacteroidota</taxon>
        <taxon>Flavobacteriia</taxon>
        <taxon>Flavobacteriales</taxon>
        <taxon>Flavobacteriaceae</taxon>
        <taxon>Pustulibacterium</taxon>
    </lineage>
</organism>
<name>A0A1I7GJM2_9FLAO</name>
<dbReference type="STRING" id="1224947.SAMN05216480_10510"/>
<sequence length="65" mass="7759">MYTYLEVNTIMANCHTFQELDKVMKCLRFLHDKGVFLDNPFLVLSLGVIAKIHFHRIDYEKKQQN</sequence>
<evidence type="ECO:0000313" key="1">
    <source>
        <dbReference type="EMBL" id="SFU48702.1"/>
    </source>
</evidence>
<accession>A0A1I7GJM2</accession>
<evidence type="ECO:0000313" key="2">
    <source>
        <dbReference type="Proteomes" id="UP000199138"/>
    </source>
</evidence>
<reference evidence="1 2" key="1">
    <citation type="submission" date="2016-10" db="EMBL/GenBank/DDBJ databases">
        <authorList>
            <person name="de Groot N.N."/>
        </authorList>
    </citation>
    <scope>NUCLEOTIDE SEQUENCE [LARGE SCALE GENOMIC DNA]</scope>
    <source>
        <strain evidence="1 2">CGMCC 1.12333</strain>
    </source>
</reference>
<dbReference type="AlphaFoldDB" id="A0A1I7GJM2"/>
<keyword evidence="2" id="KW-1185">Reference proteome</keyword>
<proteinExistence type="predicted"/>
<dbReference type="Proteomes" id="UP000199138">
    <property type="component" value="Unassembled WGS sequence"/>
</dbReference>